<evidence type="ECO:0000256" key="3">
    <source>
        <dbReference type="ARBA" id="ARBA00022723"/>
    </source>
</evidence>
<dbReference type="GO" id="GO:0046872">
    <property type="term" value="F:metal ion binding"/>
    <property type="evidence" value="ECO:0007669"/>
    <property type="project" value="UniProtKB-KW"/>
</dbReference>
<dbReference type="GO" id="GO:0031419">
    <property type="term" value="F:cobalamin binding"/>
    <property type="evidence" value="ECO:0007669"/>
    <property type="project" value="InterPro"/>
</dbReference>
<dbReference type="GO" id="GO:0051539">
    <property type="term" value="F:4 iron, 4 sulfur cluster binding"/>
    <property type="evidence" value="ECO:0007669"/>
    <property type="project" value="UniProtKB-KW"/>
</dbReference>
<dbReference type="InterPro" id="IPR058240">
    <property type="entry name" value="rSAM_sf"/>
</dbReference>
<dbReference type="RefSeq" id="WP_117316599.1">
    <property type="nucleotide sequence ID" value="NZ_QQSW01000006.1"/>
</dbReference>
<dbReference type="AlphaFoldDB" id="A0A4R2KZU4"/>
<dbReference type="OrthoDB" id="9801424at2"/>
<dbReference type="PROSITE" id="PS51918">
    <property type="entry name" value="RADICAL_SAM"/>
    <property type="match status" value="1"/>
</dbReference>
<dbReference type="GO" id="GO:0003824">
    <property type="term" value="F:catalytic activity"/>
    <property type="evidence" value="ECO:0007669"/>
    <property type="project" value="InterPro"/>
</dbReference>
<keyword evidence="2" id="KW-0949">S-adenosyl-L-methionine</keyword>
<evidence type="ECO:0000256" key="4">
    <source>
        <dbReference type="ARBA" id="ARBA00023004"/>
    </source>
</evidence>
<keyword evidence="4" id="KW-0408">Iron</keyword>
<dbReference type="InterPro" id="IPR034466">
    <property type="entry name" value="Methyltransferase_Class_B"/>
</dbReference>
<dbReference type="SFLD" id="SFLDS00029">
    <property type="entry name" value="Radical_SAM"/>
    <property type="match status" value="1"/>
</dbReference>
<dbReference type="InterPro" id="IPR006158">
    <property type="entry name" value="Cobalamin-bd"/>
</dbReference>
<comment type="cofactor">
    <cofactor evidence="1">
        <name>[4Fe-4S] cluster</name>
        <dbReference type="ChEBI" id="CHEBI:49883"/>
    </cofactor>
</comment>
<keyword evidence="9" id="KW-1185">Reference proteome</keyword>
<dbReference type="Pfam" id="PF02310">
    <property type="entry name" value="B12-binding"/>
    <property type="match status" value="1"/>
</dbReference>
<dbReference type="PANTHER" id="PTHR43409:SF13">
    <property type="entry name" value="ANAEROBIC MAGNESIUM-PROTOPORPHYRIN IX MONOMETHYL ESTER CYCLASE"/>
    <property type="match status" value="1"/>
</dbReference>
<evidence type="ECO:0000259" key="6">
    <source>
        <dbReference type="PROSITE" id="PS51332"/>
    </source>
</evidence>
<proteinExistence type="predicted"/>
<feature type="domain" description="Radical SAM core" evidence="7">
    <location>
        <begin position="187"/>
        <end position="417"/>
    </location>
</feature>
<reference evidence="8 9" key="1">
    <citation type="submission" date="2019-03" db="EMBL/GenBank/DDBJ databases">
        <title>Genomic Encyclopedia of Type Strains, Phase IV (KMG-IV): sequencing the most valuable type-strain genomes for metagenomic binning, comparative biology and taxonomic classification.</title>
        <authorList>
            <person name="Goeker M."/>
        </authorList>
    </citation>
    <scope>NUCLEOTIDE SEQUENCE [LARGE SCALE GENOMIC DNA]</scope>
    <source>
        <strain evidence="8 9">DSM 23344</strain>
    </source>
</reference>
<evidence type="ECO:0000313" key="9">
    <source>
        <dbReference type="Proteomes" id="UP000294980"/>
    </source>
</evidence>
<dbReference type="SMART" id="SM00729">
    <property type="entry name" value="Elp3"/>
    <property type="match status" value="1"/>
</dbReference>
<dbReference type="InterPro" id="IPR023404">
    <property type="entry name" value="rSAM_horseshoe"/>
</dbReference>
<dbReference type="PANTHER" id="PTHR43409">
    <property type="entry name" value="ANAEROBIC MAGNESIUM-PROTOPORPHYRIN IX MONOMETHYL ESTER CYCLASE-RELATED"/>
    <property type="match status" value="1"/>
</dbReference>
<dbReference type="SFLD" id="SFLDG01082">
    <property type="entry name" value="B12-binding_domain_containing"/>
    <property type="match status" value="1"/>
</dbReference>
<dbReference type="GO" id="GO:0005829">
    <property type="term" value="C:cytosol"/>
    <property type="evidence" value="ECO:0007669"/>
    <property type="project" value="TreeGrafter"/>
</dbReference>
<dbReference type="InterPro" id="IPR007197">
    <property type="entry name" value="rSAM"/>
</dbReference>
<dbReference type="NCBIfam" id="TIGR02026">
    <property type="entry name" value="BchE"/>
    <property type="match status" value="1"/>
</dbReference>
<dbReference type="InterPro" id="IPR051198">
    <property type="entry name" value="BchE-like"/>
</dbReference>
<dbReference type="InterPro" id="IPR006638">
    <property type="entry name" value="Elp3/MiaA/NifB-like_rSAM"/>
</dbReference>
<dbReference type="SUPFAM" id="SSF102114">
    <property type="entry name" value="Radical SAM enzymes"/>
    <property type="match status" value="1"/>
</dbReference>
<accession>A0A4R2KZU4</accession>
<dbReference type="CDD" id="cd01335">
    <property type="entry name" value="Radical_SAM"/>
    <property type="match status" value="1"/>
</dbReference>
<evidence type="ECO:0000256" key="2">
    <source>
        <dbReference type="ARBA" id="ARBA00022691"/>
    </source>
</evidence>
<organism evidence="8 9">
    <name type="scientific">Chromatocurvus halotolerans</name>
    <dbReference type="NCBI Taxonomy" id="1132028"/>
    <lineage>
        <taxon>Bacteria</taxon>
        <taxon>Pseudomonadati</taxon>
        <taxon>Pseudomonadota</taxon>
        <taxon>Gammaproteobacteria</taxon>
        <taxon>Cellvibrionales</taxon>
        <taxon>Halieaceae</taxon>
        <taxon>Chromatocurvus</taxon>
    </lineage>
</organism>
<dbReference type="PROSITE" id="PS51332">
    <property type="entry name" value="B12_BINDING"/>
    <property type="match status" value="1"/>
</dbReference>
<evidence type="ECO:0000256" key="5">
    <source>
        <dbReference type="ARBA" id="ARBA00023014"/>
    </source>
</evidence>
<evidence type="ECO:0000259" key="7">
    <source>
        <dbReference type="PROSITE" id="PS51918"/>
    </source>
</evidence>
<evidence type="ECO:0000313" key="8">
    <source>
        <dbReference type="EMBL" id="TCO78457.1"/>
    </source>
</evidence>
<keyword evidence="3" id="KW-0479">Metal-binding</keyword>
<comment type="caution">
    <text evidence="8">The sequence shown here is derived from an EMBL/GenBank/DDBJ whole genome shotgun (WGS) entry which is preliminary data.</text>
</comment>
<gene>
    <name evidence="8" type="ORF">EV688_101274</name>
</gene>
<dbReference type="EMBL" id="SLWX01000001">
    <property type="protein sequence ID" value="TCO78457.1"/>
    <property type="molecule type" value="Genomic_DNA"/>
</dbReference>
<keyword evidence="5" id="KW-0411">Iron-sulfur</keyword>
<dbReference type="CDD" id="cd02068">
    <property type="entry name" value="radical_SAM_B12_BD"/>
    <property type="match status" value="1"/>
</dbReference>
<dbReference type="Pfam" id="PF04055">
    <property type="entry name" value="Radical_SAM"/>
    <property type="match status" value="1"/>
</dbReference>
<dbReference type="SFLD" id="SFLDG01123">
    <property type="entry name" value="methyltransferase_(Class_B)"/>
    <property type="match status" value="1"/>
</dbReference>
<feature type="domain" description="B12-binding" evidence="6">
    <location>
        <begin position="9"/>
        <end position="143"/>
    </location>
</feature>
<dbReference type="Gene3D" id="3.40.50.280">
    <property type="entry name" value="Cobalamin-binding domain"/>
    <property type="match status" value="1"/>
</dbReference>
<dbReference type="Proteomes" id="UP000294980">
    <property type="component" value="Unassembled WGS sequence"/>
</dbReference>
<name>A0A4R2KZU4_9GAMM</name>
<protein>
    <submittedName>
        <fullName evidence="8">Anaerobic Mg-protoporphyrin IX monomethyl ester oxidative cyclase</fullName>
    </submittedName>
</protein>
<dbReference type="SFLD" id="SFLDF00302">
    <property type="entry name" value="anaerobic_magnesium-protoporph"/>
    <property type="match status" value="1"/>
</dbReference>
<sequence>MRIVFVHPNYRSGGAEIAGSWPPAWVAYLAGHLRKAGFNDIHFIDAMTHNLPEDEVTRRLVELQPDVIGTTAITPSIYMAERVLELAREHVPQALRVLGGIHATFMYKQVLSEAPWVDVIVRGEGEEIFTGLMQAVNRGEYLQTREQICGIAYRDGDEIVATPAAPTIKDLDALDPDWSLLEWDKYKYIPLNAKVAIPNMARGCPFTCSFCSQWKFWRDYRVRDPIKVVDEIEKLVNEHGIGFFILADEEPTINRKKFIQFCEELIARDLPDRVKWGINTRVTDILRDEELLPLYRKAGLVHVSLGTEAAAQMKLDQFNKETCVEDNRRAIELLRNADIFIEAQFIVGLDNETAETLEETYRMAWDWQPDLANWAMYTPWPFTPLFQELGDKVEVFDFSKYNFVTPIMKPKAMDRGELLDRVMNNYRRFYMRKALFHYPWRGTGFRRRYLLGCLKAFAKAGFQRTFYDLGKAGYWGPQSKDKVDFHFDTTRKIAHAQLEDWQSTQDRAAQARARKQSAREDALEEALETEAVPVKLCGGGTQQLAEDESDLAVRA</sequence>
<evidence type="ECO:0000256" key="1">
    <source>
        <dbReference type="ARBA" id="ARBA00001966"/>
    </source>
</evidence>
<dbReference type="Gene3D" id="3.80.30.20">
    <property type="entry name" value="tm_1862 like domain"/>
    <property type="match status" value="1"/>
</dbReference>